<name>A0ABW0HLK1_9BACL</name>
<dbReference type="RefSeq" id="WP_378128368.1">
    <property type="nucleotide sequence ID" value="NZ_JBHSMI010000001.1"/>
</dbReference>
<feature type="transmembrane region" description="Helical" evidence="6">
    <location>
        <begin position="131"/>
        <end position="152"/>
    </location>
</feature>
<feature type="domain" description="VTT" evidence="7">
    <location>
        <begin position="36"/>
        <end position="154"/>
    </location>
</feature>
<evidence type="ECO:0000313" key="9">
    <source>
        <dbReference type="Proteomes" id="UP001596113"/>
    </source>
</evidence>
<accession>A0ABW0HLK1</accession>
<evidence type="ECO:0000313" key="8">
    <source>
        <dbReference type="EMBL" id="MFC5401116.1"/>
    </source>
</evidence>
<gene>
    <name evidence="8" type="ORF">ACFPOF_00015</name>
</gene>
<organism evidence="8 9">
    <name type="scientific">Cohnella soli</name>
    <dbReference type="NCBI Taxonomy" id="425005"/>
    <lineage>
        <taxon>Bacteria</taxon>
        <taxon>Bacillati</taxon>
        <taxon>Bacillota</taxon>
        <taxon>Bacilli</taxon>
        <taxon>Bacillales</taxon>
        <taxon>Paenibacillaceae</taxon>
        <taxon>Cohnella</taxon>
    </lineage>
</organism>
<evidence type="ECO:0000256" key="5">
    <source>
        <dbReference type="ARBA" id="ARBA00023136"/>
    </source>
</evidence>
<evidence type="ECO:0000256" key="2">
    <source>
        <dbReference type="ARBA" id="ARBA00022475"/>
    </source>
</evidence>
<proteinExistence type="inferred from homology"/>
<comment type="subcellular location">
    <subcellularLocation>
        <location evidence="1 6">Cell membrane</location>
        <topology evidence="1 6">Multi-pass membrane protein</topology>
    </subcellularLocation>
</comment>
<dbReference type="PANTHER" id="PTHR12677">
    <property type="entry name" value="GOLGI APPARATUS MEMBRANE PROTEIN TVP38-RELATED"/>
    <property type="match status" value="1"/>
</dbReference>
<keyword evidence="2 6" id="KW-1003">Cell membrane</keyword>
<dbReference type="PANTHER" id="PTHR12677:SF59">
    <property type="entry name" value="GOLGI APPARATUS MEMBRANE PROTEIN TVP38-RELATED"/>
    <property type="match status" value="1"/>
</dbReference>
<feature type="transmembrane region" description="Helical" evidence="6">
    <location>
        <begin position="54"/>
        <end position="73"/>
    </location>
</feature>
<evidence type="ECO:0000256" key="4">
    <source>
        <dbReference type="ARBA" id="ARBA00022989"/>
    </source>
</evidence>
<feature type="transmembrane region" description="Helical" evidence="6">
    <location>
        <begin position="103"/>
        <end position="125"/>
    </location>
</feature>
<keyword evidence="9" id="KW-1185">Reference proteome</keyword>
<sequence>MLIVYKSELLAWMQHGSHSVFLMLLITICFTFFPILPYSVVIGIMAFMYGTLPGALLCWTGAWISSLLMYAYTRIFYSDQANKWLSTNERIVSFHAKVKKNPFVSILLARLIPVLPQSVVSIYAGAACIPFPVYAFASAIGKIPGMLIYAFIGKHLLSLF</sequence>
<comment type="caution">
    <text evidence="8">The sequence shown here is derived from an EMBL/GenBank/DDBJ whole genome shotgun (WGS) entry which is preliminary data.</text>
</comment>
<dbReference type="EMBL" id="JBHSMI010000001">
    <property type="protein sequence ID" value="MFC5401116.1"/>
    <property type="molecule type" value="Genomic_DNA"/>
</dbReference>
<feature type="transmembrane region" description="Helical" evidence="6">
    <location>
        <begin position="21"/>
        <end position="48"/>
    </location>
</feature>
<dbReference type="Pfam" id="PF09335">
    <property type="entry name" value="VTT_dom"/>
    <property type="match status" value="1"/>
</dbReference>
<dbReference type="InterPro" id="IPR032816">
    <property type="entry name" value="VTT_dom"/>
</dbReference>
<comment type="similarity">
    <text evidence="6">Belongs to the TVP38/TMEM64 family.</text>
</comment>
<keyword evidence="5 6" id="KW-0472">Membrane</keyword>
<keyword evidence="3 6" id="KW-0812">Transmembrane</keyword>
<evidence type="ECO:0000259" key="7">
    <source>
        <dbReference type="Pfam" id="PF09335"/>
    </source>
</evidence>
<evidence type="ECO:0000256" key="3">
    <source>
        <dbReference type="ARBA" id="ARBA00022692"/>
    </source>
</evidence>
<reference evidence="9" key="1">
    <citation type="journal article" date="2019" name="Int. J. Syst. Evol. Microbiol.">
        <title>The Global Catalogue of Microorganisms (GCM) 10K type strain sequencing project: providing services to taxonomists for standard genome sequencing and annotation.</title>
        <authorList>
            <consortium name="The Broad Institute Genomics Platform"/>
            <consortium name="The Broad Institute Genome Sequencing Center for Infectious Disease"/>
            <person name="Wu L."/>
            <person name="Ma J."/>
        </authorList>
    </citation>
    <scope>NUCLEOTIDE SEQUENCE [LARGE SCALE GENOMIC DNA]</scope>
    <source>
        <strain evidence="9">CGMCC 1.18575</strain>
    </source>
</reference>
<dbReference type="Proteomes" id="UP001596113">
    <property type="component" value="Unassembled WGS sequence"/>
</dbReference>
<protein>
    <recommendedName>
        <fullName evidence="6">TVP38/TMEM64 family membrane protein</fullName>
    </recommendedName>
</protein>
<comment type="caution">
    <text evidence="6">Lacks conserved residue(s) required for the propagation of feature annotation.</text>
</comment>
<dbReference type="InterPro" id="IPR015414">
    <property type="entry name" value="TMEM64"/>
</dbReference>
<evidence type="ECO:0000256" key="1">
    <source>
        <dbReference type="ARBA" id="ARBA00004651"/>
    </source>
</evidence>
<keyword evidence="4 6" id="KW-1133">Transmembrane helix</keyword>
<evidence type="ECO:0000256" key="6">
    <source>
        <dbReference type="RuleBase" id="RU366058"/>
    </source>
</evidence>